<dbReference type="SUPFAM" id="SSF52440">
    <property type="entry name" value="PreATP-grasp domain"/>
    <property type="match status" value="1"/>
</dbReference>
<feature type="binding site" evidence="4">
    <location>
        <begin position="188"/>
        <end position="191"/>
    </location>
    <ligand>
        <name>ATP</name>
        <dbReference type="ChEBI" id="CHEBI:30616"/>
    </ligand>
</feature>
<dbReference type="Pfam" id="PF17769">
    <property type="entry name" value="PurK_C"/>
    <property type="match status" value="1"/>
</dbReference>
<dbReference type="Pfam" id="PF22660">
    <property type="entry name" value="RS_preATP-grasp-like"/>
    <property type="match status" value="1"/>
</dbReference>
<dbReference type="InterPro" id="IPR054350">
    <property type="entry name" value="PurT/PurK_preATP-grasp"/>
</dbReference>
<evidence type="ECO:0000313" key="8">
    <source>
        <dbReference type="Proteomes" id="UP000315971"/>
    </source>
</evidence>
<feature type="domain" description="ATP-grasp" evidence="6">
    <location>
        <begin position="123"/>
        <end position="305"/>
    </location>
</feature>
<dbReference type="Pfam" id="PF02222">
    <property type="entry name" value="ATP-grasp"/>
    <property type="match status" value="1"/>
</dbReference>
<keyword evidence="3 4" id="KW-0067">ATP-binding</keyword>
<comment type="function">
    <text evidence="5">Catalyzes the ATP-dependent conversion of 5-aminoimidazole ribonucleotide (AIR) and HCO(3)- to N5-carboxyaminoimidazole ribonucleotide (N5-CAIR).</text>
</comment>
<keyword evidence="1 4" id="KW-0547">Nucleotide-binding</keyword>
<dbReference type="PANTHER" id="PTHR11609">
    <property type="entry name" value="PURINE BIOSYNTHESIS PROTEIN 6/7, PUR6/7"/>
    <property type="match status" value="1"/>
</dbReference>
<feature type="binding site" evidence="4">
    <location>
        <position position="157"/>
    </location>
    <ligand>
        <name>ATP</name>
        <dbReference type="ChEBI" id="CHEBI:30616"/>
    </ligand>
</feature>
<comment type="caution">
    <text evidence="4">Lacks conserved residue(s) required for the propagation of feature annotation.</text>
</comment>
<comment type="function">
    <text evidence="4">Catalyzes the ATP-dependent conversion of 5-aminoimidazole ribonucleotide (AIR) and HCO(3)(-) to N5-carboxyaminoimidazole ribonucleotide (N5-CAIR).</text>
</comment>
<organism evidence="7 8">
    <name type="scientific">Solitalea koreensis</name>
    <dbReference type="NCBI Taxonomy" id="543615"/>
    <lineage>
        <taxon>Bacteria</taxon>
        <taxon>Pseudomonadati</taxon>
        <taxon>Bacteroidota</taxon>
        <taxon>Sphingobacteriia</taxon>
        <taxon>Sphingobacteriales</taxon>
        <taxon>Sphingobacteriaceae</taxon>
        <taxon>Solitalea</taxon>
    </lineage>
</organism>
<dbReference type="Gene3D" id="3.40.50.20">
    <property type="match status" value="1"/>
</dbReference>
<dbReference type="Proteomes" id="UP000315971">
    <property type="component" value="Unassembled WGS sequence"/>
</dbReference>
<dbReference type="AlphaFoldDB" id="A0A521BA14"/>
<evidence type="ECO:0000313" key="7">
    <source>
        <dbReference type="EMBL" id="SMO43540.1"/>
    </source>
</evidence>
<evidence type="ECO:0000259" key="6">
    <source>
        <dbReference type="PROSITE" id="PS50975"/>
    </source>
</evidence>
<feature type="binding site" evidence="4">
    <location>
        <begin position="275"/>
        <end position="276"/>
    </location>
    <ligand>
        <name>ATP</name>
        <dbReference type="ChEBI" id="CHEBI:30616"/>
    </ligand>
</feature>
<dbReference type="GO" id="GO:0046872">
    <property type="term" value="F:metal ion binding"/>
    <property type="evidence" value="ECO:0007669"/>
    <property type="project" value="InterPro"/>
</dbReference>
<keyword evidence="2 4" id="KW-0658">Purine biosynthesis</keyword>
<comment type="catalytic activity">
    <reaction evidence="4 5">
        <text>5-amino-1-(5-phospho-beta-D-ribosyl)imidazole + hydrogencarbonate + ATP = 5-carboxyamino-1-(5-phospho-D-ribosyl)imidazole + ADP + phosphate + 2 H(+)</text>
        <dbReference type="Rhea" id="RHEA:19317"/>
        <dbReference type="ChEBI" id="CHEBI:15378"/>
        <dbReference type="ChEBI" id="CHEBI:17544"/>
        <dbReference type="ChEBI" id="CHEBI:30616"/>
        <dbReference type="ChEBI" id="CHEBI:43474"/>
        <dbReference type="ChEBI" id="CHEBI:58730"/>
        <dbReference type="ChEBI" id="CHEBI:137981"/>
        <dbReference type="ChEBI" id="CHEBI:456216"/>
        <dbReference type="EC" id="6.3.4.18"/>
    </reaction>
</comment>
<dbReference type="NCBIfam" id="NF004679">
    <property type="entry name" value="PRK06019.1-5"/>
    <property type="match status" value="1"/>
</dbReference>
<evidence type="ECO:0000256" key="5">
    <source>
        <dbReference type="RuleBase" id="RU361200"/>
    </source>
</evidence>
<dbReference type="PANTHER" id="PTHR11609:SF5">
    <property type="entry name" value="PHOSPHORIBOSYLAMINOIMIDAZOLE CARBOXYLASE"/>
    <property type="match status" value="1"/>
</dbReference>
<dbReference type="InterPro" id="IPR003135">
    <property type="entry name" value="ATP-grasp_carboxylate-amine"/>
</dbReference>
<dbReference type="SUPFAM" id="SSF51246">
    <property type="entry name" value="Rudiment single hybrid motif"/>
    <property type="match status" value="1"/>
</dbReference>
<protein>
    <recommendedName>
        <fullName evidence="4 5">N5-carboxyaminoimidazole ribonucleotide synthase</fullName>
        <shortName evidence="4 5">N5-CAIR synthase</shortName>
        <ecNumber evidence="4 5">6.3.4.18</ecNumber>
    </recommendedName>
    <alternativeName>
        <fullName evidence="4 5">5-(carboxyamino)imidazole ribonucleotide synthetase</fullName>
    </alternativeName>
</protein>
<dbReference type="NCBIfam" id="TIGR01161">
    <property type="entry name" value="purK"/>
    <property type="match status" value="1"/>
</dbReference>
<dbReference type="HAMAP" id="MF_01928">
    <property type="entry name" value="PurK"/>
    <property type="match status" value="1"/>
</dbReference>
<evidence type="ECO:0000256" key="3">
    <source>
        <dbReference type="ARBA" id="ARBA00022840"/>
    </source>
</evidence>
<keyword evidence="8" id="KW-1185">Reference proteome</keyword>
<dbReference type="Gene3D" id="3.30.470.20">
    <property type="entry name" value="ATP-grasp fold, B domain"/>
    <property type="match status" value="1"/>
</dbReference>
<evidence type="ECO:0000256" key="1">
    <source>
        <dbReference type="ARBA" id="ARBA00022741"/>
    </source>
</evidence>
<dbReference type="InterPro" id="IPR011761">
    <property type="entry name" value="ATP-grasp"/>
</dbReference>
<comment type="similarity">
    <text evidence="4 5">Belongs to the PurK/PurT family.</text>
</comment>
<dbReference type="InterPro" id="IPR005875">
    <property type="entry name" value="PurK"/>
</dbReference>
<dbReference type="InterPro" id="IPR040686">
    <property type="entry name" value="PurK_C"/>
</dbReference>
<dbReference type="GO" id="GO:0005524">
    <property type="term" value="F:ATP binding"/>
    <property type="evidence" value="ECO:0007669"/>
    <property type="project" value="UniProtKB-UniRule"/>
</dbReference>
<dbReference type="PROSITE" id="PS50975">
    <property type="entry name" value="ATP_GRASP"/>
    <property type="match status" value="1"/>
</dbReference>
<feature type="binding site" evidence="4">
    <location>
        <position position="119"/>
    </location>
    <ligand>
        <name>ATP</name>
        <dbReference type="ChEBI" id="CHEBI:30616"/>
    </ligand>
</feature>
<keyword evidence="4 5" id="KW-0436">Ligase</keyword>
<sequence length="391" mass="44068">MHIFELINYLCVKTFNSSNFKLGILGGGQLGKMLLQPAMNYSVDVHILDPDPTSPCSYFCKNFHLGSFNDFNTVYNFGRNLDLITIEIENVNVEALKKLESEGVTVFPQPHIIELIQDKGLQKDFYIQNNIPTSPYQKIVNREELVHYADKFPAMQKLRKAGYDGRGVCKINSLKDLDKAFNEPSILEELVDFDKEIAVLVARNASGQIKTFDAVEMEFNPDMNLVDFLFSPANISDELTEIAKQLAMNVVEKLNFVGLLAVEMFVTKDGKILVNELAPRPHNSGHHTIEACVTSQYEQHLRAILNLPLGCTDQRQPAVMVNLLGEENFIGEARYVGVNEISSLGGVYLHLYGKKITKPFRKMGHVTIIDSDLKKAFEKAKFVKDTFKIQA</sequence>
<evidence type="ECO:0000256" key="2">
    <source>
        <dbReference type="ARBA" id="ARBA00022755"/>
    </source>
</evidence>
<name>A0A521BA14_9SPHI</name>
<dbReference type="InterPro" id="IPR013815">
    <property type="entry name" value="ATP_grasp_subdomain_1"/>
</dbReference>
<dbReference type="GO" id="GO:0005829">
    <property type="term" value="C:cytosol"/>
    <property type="evidence" value="ECO:0007669"/>
    <property type="project" value="TreeGrafter"/>
</dbReference>
<dbReference type="Gene3D" id="3.30.1490.20">
    <property type="entry name" value="ATP-grasp fold, A domain"/>
    <property type="match status" value="1"/>
</dbReference>
<dbReference type="UniPathway" id="UPA00074">
    <property type="reaction ID" value="UER00942"/>
</dbReference>
<dbReference type="OrthoDB" id="9804625at2"/>
<evidence type="ECO:0000256" key="4">
    <source>
        <dbReference type="HAMAP-Rule" id="MF_01928"/>
    </source>
</evidence>
<dbReference type="GO" id="GO:0034028">
    <property type="term" value="F:5-(carboxyamino)imidazole ribonucleotide synthase activity"/>
    <property type="evidence" value="ECO:0007669"/>
    <property type="project" value="UniProtKB-UniRule"/>
</dbReference>
<dbReference type="GO" id="GO:0006189">
    <property type="term" value="P:'de novo' IMP biosynthetic process"/>
    <property type="evidence" value="ECO:0007669"/>
    <property type="project" value="UniProtKB-UniRule"/>
</dbReference>
<dbReference type="InterPro" id="IPR016185">
    <property type="entry name" value="PreATP-grasp_dom_sf"/>
</dbReference>
<comment type="pathway">
    <text evidence="4 5">Purine metabolism; IMP biosynthesis via de novo pathway; 5-amino-1-(5-phospho-D-ribosyl)imidazole-4-carboxylate from 5-amino-1-(5-phospho-D-ribosyl)imidazole (N5-CAIR route): step 1/2.</text>
</comment>
<dbReference type="InterPro" id="IPR011054">
    <property type="entry name" value="Rudment_hybrid_motif"/>
</dbReference>
<comment type="subunit">
    <text evidence="4 5">Homodimer.</text>
</comment>
<reference evidence="7 8" key="1">
    <citation type="submission" date="2017-05" db="EMBL/GenBank/DDBJ databases">
        <authorList>
            <person name="Varghese N."/>
            <person name="Submissions S."/>
        </authorList>
    </citation>
    <scope>NUCLEOTIDE SEQUENCE [LARGE SCALE GENOMIC DNA]</scope>
    <source>
        <strain evidence="7 8">DSM 21342</strain>
    </source>
</reference>
<feature type="binding site" evidence="4">
    <location>
        <position position="196"/>
    </location>
    <ligand>
        <name>ATP</name>
        <dbReference type="ChEBI" id="CHEBI:30616"/>
    </ligand>
</feature>
<dbReference type="EC" id="6.3.4.18" evidence="4 5"/>
<proteinExistence type="inferred from homology"/>
<dbReference type="SUPFAM" id="SSF56059">
    <property type="entry name" value="Glutathione synthetase ATP-binding domain-like"/>
    <property type="match status" value="1"/>
</dbReference>
<dbReference type="EMBL" id="FXSZ01000002">
    <property type="protein sequence ID" value="SMO43540.1"/>
    <property type="molecule type" value="Genomic_DNA"/>
</dbReference>
<gene>
    <name evidence="4 5" type="primary">purK</name>
    <name evidence="7" type="ORF">SAMN06265350_1028</name>
</gene>
<dbReference type="GO" id="GO:0004638">
    <property type="term" value="F:phosphoribosylaminoimidazole carboxylase activity"/>
    <property type="evidence" value="ECO:0007669"/>
    <property type="project" value="InterPro"/>
</dbReference>
<accession>A0A521BA14</accession>